<keyword evidence="13" id="KW-1185">Reference proteome</keyword>
<dbReference type="RefSeq" id="WP_123352510.1">
    <property type="nucleotide sequence ID" value="NZ_CP027432.2"/>
</dbReference>
<dbReference type="EMBL" id="CP027432">
    <property type="protein sequence ID" value="QCI27698.1"/>
    <property type="molecule type" value="Genomic_DNA"/>
</dbReference>
<accession>A0AAJ4RD07</accession>
<reference evidence="11 12" key="2">
    <citation type="submission" date="2018-11" db="EMBL/GenBank/DDBJ databases">
        <title>Genomic Encyclopedia of Type Strains, Phase IV (KMG-IV): sequencing the most valuable type-strain genomes for metagenomic binning, comparative biology and taxonomic classification.</title>
        <authorList>
            <person name="Goeker M."/>
        </authorList>
    </citation>
    <scope>NUCLEOTIDE SEQUENCE [LARGE SCALE GENOMIC DNA]</scope>
    <source>
        <strain evidence="11 12">DSM 27783</strain>
    </source>
</reference>
<dbReference type="Gene3D" id="3.10.310.30">
    <property type="match status" value="1"/>
</dbReference>
<comment type="similarity">
    <text evidence="1">Belongs to the RecJ family.</text>
</comment>
<feature type="domain" description="RecJ OB" evidence="9">
    <location>
        <begin position="431"/>
        <end position="525"/>
    </location>
</feature>
<evidence type="ECO:0000259" key="8">
    <source>
        <dbReference type="Pfam" id="PF02272"/>
    </source>
</evidence>
<dbReference type="InterPro" id="IPR051673">
    <property type="entry name" value="SSDNA_exonuclease_RecJ"/>
</dbReference>
<feature type="domain" description="DDH" evidence="7">
    <location>
        <begin position="48"/>
        <end position="214"/>
    </location>
</feature>
<evidence type="ECO:0000256" key="5">
    <source>
        <dbReference type="ARBA" id="ARBA00022839"/>
    </source>
</evidence>
<keyword evidence="3" id="KW-0540">Nuclease</keyword>
<dbReference type="SUPFAM" id="SSF64182">
    <property type="entry name" value="DHH phosphoesterases"/>
    <property type="match status" value="1"/>
</dbReference>
<keyword evidence="6" id="KW-0175">Coiled coil</keyword>
<evidence type="ECO:0000256" key="3">
    <source>
        <dbReference type="ARBA" id="ARBA00022722"/>
    </source>
</evidence>
<sequence>MLTKQKIKEILSSRIEEIDSLSIPHFLLLSDIEKAAKRISQAIKNQEKIVVVGDYDVDGVSSSAIVKLFFEKIGYPIEIVIPNRFIHGYGLSLNILEEIQADLIITVDNGISSFEAAEECKKRGIDLIITDHHTPLIMDNGQLKMDNGQCMVANEKNYKLPDALAIVNPKTSPDFPFKEICGAEVAWYLCAALKHEMKLKIDLREFVDILAIAIIADVMPLNHMNRLLVSMGLKRLNKAQKPFSKALKRFFNREFNAEDIAFQIAPRLNAAGRMDSANLAYKFLISKDEEEAFRLFLELDSLNNQRKETEKEILESIEVEENDKFIVVSGDYHEGVVGIIASRLVHKYKKPAIVFCDNGEHLKGSGRSLGNIDIFKLVSDCSDDILGFGGHKLACGLSIKKENFYKLKEKLNTIIEIYDDDDFFIEDFVLGELPFREIDFELLDILKSFEPYGEGNPKPKFIASAKIMHIQNLKDNHYKLILSQDDYILPGIIFRYDGEFDEVVRFKFTIGENNYFGREIQLMIEEFL</sequence>
<evidence type="ECO:0000313" key="10">
    <source>
        <dbReference type="EMBL" id="QCI27698.1"/>
    </source>
</evidence>
<keyword evidence="5 11" id="KW-0269">Exonuclease</keyword>
<dbReference type="Pfam" id="PF02272">
    <property type="entry name" value="DHHA1"/>
    <property type="match status" value="1"/>
</dbReference>
<dbReference type="GO" id="GO:0004527">
    <property type="term" value="F:exonuclease activity"/>
    <property type="evidence" value="ECO:0007669"/>
    <property type="project" value="UniProtKB-KW"/>
</dbReference>
<dbReference type="Proteomes" id="UP000298805">
    <property type="component" value="Chromosome"/>
</dbReference>
<dbReference type="Pfam" id="PF17768">
    <property type="entry name" value="RecJ_OB"/>
    <property type="match status" value="1"/>
</dbReference>
<proteinExistence type="inferred from homology"/>
<dbReference type="Pfam" id="PF01368">
    <property type="entry name" value="DHH"/>
    <property type="match status" value="1"/>
</dbReference>
<feature type="domain" description="DHHA1" evidence="8">
    <location>
        <begin position="323"/>
        <end position="415"/>
    </location>
</feature>
<gene>
    <name evidence="10" type="ORF">C6V80_01580</name>
    <name evidence="11" type="ORF">EDC58_1111</name>
</gene>
<organism evidence="11 12">
    <name type="scientific">Caminibacter pacificus</name>
    <dbReference type="NCBI Taxonomy" id="1424653"/>
    <lineage>
        <taxon>Bacteria</taxon>
        <taxon>Pseudomonadati</taxon>
        <taxon>Campylobacterota</taxon>
        <taxon>Epsilonproteobacteria</taxon>
        <taxon>Nautiliales</taxon>
        <taxon>Nautiliaceae</taxon>
        <taxon>Caminibacter</taxon>
    </lineage>
</organism>
<reference evidence="13" key="1">
    <citation type="submission" date="2018-03" db="EMBL/GenBank/DDBJ databases">
        <title>A comparative analysis of the Nautiliaceae.</title>
        <authorList>
            <person name="Grosche A."/>
            <person name="Smedile F."/>
            <person name="Vetriani C."/>
        </authorList>
    </citation>
    <scope>NUCLEOTIDE SEQUENCE [LARGE SCALE GENOMIC DNA]</scope>
    <source>
        <strain evidence="13">TB6</strain>
    </source>
</reference>
<dbReference type="InterPro" id="IPR041122">
    <property type="entry name" value="RecJ_OB"/>
</dbReference>
<evidence type="ECO:0000313" key="11">
    <source>
        <dbReference type="EMBL" id="ROR40126.1"/>
    </source>
</evidence>
<reference evidence="10" key="3">
    <citation type="submission" date="2019-06" db="EMBL/GenBank/DDBJ databases">
        <title>A comparative analysis of the Nautiliaceae.</title>
        <authorList>
            <person name="Grosche A."/>
            <person name="Smedile F."/>
            <person name="Vetriani C."/>
        </authorList>
    </citation>
    <scope>NUCLEOTIDE SEQUENCE</scope>
    <source>
        <strain evidence="10">TB6</strain>
    </source>
</reference>
<dbReference type="Proteomes" id="UP000272781">
    <property type="component" value="Unassembled WGS sequence"/>
</dbReference>
<name>A0AAJ4RD07_9BACT</name>
<feature type="coiled-coil region" evidence="6">
    <location>
        <begin position="292"/>
        <end position="319"/>
    </location>
</feature>
<dbReference type="PANTHER" id="PTHR30255">
    <property type="entry name" value="SINGLE-STRANDED-DNA-SPECIFIC EXONUCLEASE RECJ"/>
    <property type="match status" value="1"/>
</dbReference>
<dbReference type="InterPro" id="IPR038763">
    <property type="entry name" value="DHH_sf"/>
</dbReference>
<dbReference type="InterPro" id="IPR001667">
    <property type="entry name" value="DDH_dom"/>
</dbReference>
<dbReference type="PANTHER" id="PTHR30255:SF2">
    <property type="entry name" value="SINGLE-STRANDED-DNA-SPECIFIC EXONUCLEASE RECJ"/>
    <property type="match status" value="1"/>
</dbReference>
<protein>
    <recommendedName>
        <fullName evidence="2">Single-stranded-DNA-specific exonuclease RecJ</fullName>
    </recommendedName>
</protein>
<evidence type="ECO:0000313" key="12">
    <source>
        <dbReference type="Proteomes" id="UP000272781"/>
    </source>
</evidence>
<dbReference type="Gene3D" id="3.90.1640.30">
    <property type="match status" value="1"/>
</dbReference>
<evidence type="ECO:0000256" key="2">
    <source>
        <dbReference type="ARBA" id="ARBA00019841"/>
    </source>
</evidence>
<evidence type="ECO:0000256" key="4">
    <source>
        <dbReference type="ARBA" id="ARBA00022801"/>
    </source>
</evidence>
<dbReference type="InterPro" id="IPR003156">
    <property type="entry name" value="DHHA1_dom"/>
</dbReference>
<evidence type="ECO:0000256" key="1">
    <source>
        <dbReference type="ARBA" id="ARBA00005915"/>
    </source>
</evidence>
<evidence type="ECO:0000313" key="13">
    <source>
        <dbReference type="Proteomes" id="UP000298805"/>
    </source>
</evidence>
<dbReference type="EMBL" id="RJVK01000002">
    <property type="protein sequence ID" value="ROR40126.1"/>
    <property type="molecule type" value="Genomic_DNA"/>
</dbReference>
<dbReference type="AlphaFoldDB" id="A0AAJ4RD07"/>
<evidence type="ECO:0000259" key="9">
    <source>
        <dbReference type="Pfam" id="PF17768"/>
    </source>
</evidence>
<keyword evidence="4" id="KW-0378">Hydrolase</keyword>
<evidence type="ECO:0000256" key="6">
    <source>
        <dbReference type="SAM" id="Coils"/>
    </source>
</evidence>
<evidence type="ECO:0000259" key="7">
    <source>
        <dbReference type="Pfam" id="PF01368"/>
    </source>
</evidence>
<dbReference type="GO" id="GO:0003676">
    <property type="term" value="F:nucleic acid binding"/>
    <property type="evidence" value="ECO:0007669"/>
    <property type="project" value="InterPro"/>
</dbReference>